<feature type="compositionally biased region" description="Low complexity" evidence="1">
    <location>
        <begin position="1"/>
        <end position="10"/>
    </location>
</feature>
<dbReference type="NCBIfam" id="NF047839">
    <property type="entry name" value="PspM_Rv2743c"/>
    <property type="match status" value="1"/>
</dbReference>
<protein>
    <submittedName>
        <fullName evidence="2">Uncharacterized protein</fullName>
    </submittedName>
</protein>
<reference evidence="3" key="1">
    <citation type="submission" date="2015-11" db="EMBL/GenBank/DDBJ databases">
        <authorList>
            <person name="Varghese N."/>
        </authorList>
    </citation>
    <scope>NUCLEOTIDE SEQUENCE [LARGE SCALE GENOMIC DNA]</scope>
    <source>
        <strain evidence="3">DSM 45899</strain>
    </source>
</reference>
<dbReference type="Pfam" id="PF25587">
    <property type="entry name" value="Rv2743c"/>
    <property type="match status" value="1"/>
</dbReference>
<sequence>MTDVAGSPGEPGSPPVGPQPPAAAPGAEQQSARKRAAPAPQVPAEPRDSKNFADFGPAVTRNVPGGTQSMSGGFEEPRSGRQRRSFSHFIGLADNAGGFGFSGAVAAVTPGLPDWMRADVERRSFENSHRRLDRPFRRARRRALNSARIWAAAAAAASPVAAVAADEWGWLGFGAAALVQAAVSFREFRTSPDTGLPVPRVAPLKAMEIRRSAAARALRRGEAGLAALAALLLAVEARPAAAQVLRATETAARLVDDLRSTARRVLACESALRAVSDPAVRAEISTTSARLLAGMDQAADLLDGLLAAATQIVGAVTVAGSSPRLAELTADVERLRTYADGLSELLGSGGAGRPA</sequence>
<organism evidence="2 3">
    <name type="scientific">Parafrankia irregularis</name>
    <dbReference type="NCBI Taxonomy" id="795642"/>
    <lineage>
        <taxon>Bacteria</taxon>
        <taxon>Bacillati</taxon>
        <taxon>Actinomycetota</taxon>
        <taxon>Actinomycetes</taxon>
        <taxon>Frankiales</taxon>
        <taxon>Frankiaceae</taxon>
        <taxon>Parafrankia</taxon>
    </lineage>
</organism>
<keyword evidence="3" id="KW-1185">Reference proteome</keyword>
<dbReference type="InterPro" id="IPR057952">
    <property type="entry name" value="Rv2743c-like"/>
</dbReference>
<name>A0A0S4QKK0_9ACTN</name>
<feature type="compositionally biased region" description="Pro residues" evidence="1">
    <location>
        <begin position="11"/>
        <end position="23"/>
    </location>
</feature>
<dbReference type="AlphaFoldDB" id="A0A0S4QKK0"/>
<evidence type="ECO:0000313" key="3">
    <source>
        <dbReference type="Proteomes" id="UP000198802"/>
    </source>
</evidence>
<evidence type="ECO:0000313" key="2">
    <source>
        <dbReference type="EMBL" id="CUU55618.1"/>
    </source>
</evidence>
<dbReference type="EMBL" id="FAOZ01000005">
    <property type="protein sequence ID" value="CUU55618.1"/>
    <property type="molecule type" value="Genomic_DNA"/>
</dbReference>
<feature type="region of interest" description="Disordered" evidence="1">
    <location>
        <begin position="1"/>
        <end position="82"/>
    </location>
</feature>
<proteinExistence type="predicted"/>
<gene>
    <name evidence="2" type="ORF">Ga0074812_105270</name>
</gene>
<evidence type="ECO:0000256" key="1">
    <source>
        <dbReference type="SAM" id="MobiDB-lite"/>
    </source>
</evidence>
<dbReference type="Proteomes" id="UP000198802">
    <property type="component" value="Unassembled WGS sequence"/>
</dbReference>
<accession>A0A0S4QKK0</accession>